<protein>
    <recommendedName>
        <fullName evidence="1">YcaO domain-containing protein</fullName>
    </recommendedName>
</protein>
<keyword evidence="3" id="KW-1185">Reference proteome</keyword>
<dbReference type="PANTHER" id="PTHR37809:SF1">
    <property type="entry name" value="RIBOSOMAL PROTEIN S12 METHYLTHIOTRANSFERASE ACCESSORY FACTOR YCAO"/>
    <property type="match status" value="1"/>
</dbReference>
<dbReference type="Proteomes" id="UP000063964">
    <property type="component" value="Chromosome"/>
</dbReference>
<proteinExistence type="predicted"/>
<dbReference type="Gene3D" id="3.30.160.660">
    <property type="match status" value="1"/>
</dbReference>
<dbReference type="NCBIfam" id="TIGR00702">
    <property type="entry name" value="YcaO-type kinase domain"/>
    <property type="match status" value="1"/>
</dbReference>
<dbReference type="EMBL" id="CP014230">
    <property type="protein sequence ID" value="AMD93516.1"/>
    <property type="molecule type" value="Genomic_DNA"/>
</dbReference>
<dbReference type="Pfam" id="PF02624">
    <property type="entry name" value="YcaO"/>
    <property type="match status" value="1"/>
</dbReference>
<dbReference type="PROSITE" id="PS51664">
    <property type="entry name" value="YCAO"/>
    <property type="match status" value="1"/>
</dbReference>
<dbReference type="Gene3D" id="3.40.50.720">
    <property type="entry name" value="NAD(P)-binding Rossmann-like Domain"/>
    <property type="match status" value="1"/>
</dbReference>
<accession>A0A109W6E7</accession>
<dbReference type="OrthoDB" id="5380721at2"/>
<evidence type="ECO:0000313" key="2">
    <source>
        <dbReference type="EMBL" id="AMD93516.1"/>
    </source>
</evidence>
<evidence type="ECO:0000259" key="1">
    <source>
        <dbReference type="PROSITE" id="PS51664"/>
    </source>
</evidence>
<dbReference type="STRING" id="888061.AXF15_10670"/>
<reference evidence="3" key="1">
    <citation type="submission" date="2016-02" db="EMBL/GenBank/DDBJ databases">
        <authorList>
            <person name="Holder M.E."/>
            <person name="Ajami N.J."/>
            <person name="Petrosino J.F."/>
        </authorList>
    </citation>
    <scope>NUCLEOTIDE SEQUENCE [LARGE SCALE GENOMIC DNA]</scope>
    <source>
        <strain evidence="3">DSM 12838</strain>
    </source>
</reference>
<dbReference type="KEGG" id="doa:AXF15_10670"/>
<dbReference type="PANTHER" id="PTHR37809">
    <property type="entry name" value="RIBOSOMAL PROTEIN S12 METHYLTHIOTRANSFERASE ACCESSORY FACTOR YCAO"/>
    <property type="match status" value="1"/>
</dbReference>
<dbReference type="InterPro" id="IPR003776">
    <property type="entry name" value="YcaO-like_dom"/>
</dbReference>
<name>A0A109W6E7_9BACT</name>
<feature type="domain" description="YcaO" evidence="1">
    <location>
        <begin position="443"/>
        <end position="802"/>
    </location>
</feature>
<evidence type="ECO:0000313" key="3">
    <source>
        <dbReference type="Proteomes" id="UP000063964"/>
    </source>
</evidence>
<sequence>MECSSHPLFINIKQYIFQNIPLEKFMNKQESVLYPSPYVSVLNKSSDFIVLAVNGKIKKLTCNTALLDDILSHIGPSAIFRDVVQAFAGTYPSSALEHFLNTLIRAEVLVCKNGQSFTHTLRNEGIDPASFHDILQKNPPLFIGDGVLAEALLSLVKNTVPDFFSARLHKTDLPGETDGDYTQWVKFFEHQLKTGGHTGAVFCPDTAPLQHLAALNQACLNLRIPFLLAYFNGKHLMLGPTVVPWKSPCYACLIQHRLNFMHKNNALSLSFSDALKMTEAWPLPAGPSQTGAVAWAAGLILAELYRVLQENICPQYLRRQVRIPLDGNCACTEISFAALTVCPACSGLNQKLTLGRPEALPALTGISLKKSEVRHTDGGMRTISGAEARKIIDRAFDRLGLAVTVKQLNAGPLDKILPTFRTQIEEFYRADFPFAIAHKNQWGKGLSPEQAFLSGSFELIERICADYYGDVEMVRASYREVRDMAVNVEAKIGTVYCDYGLDRFDANMPIDWVWGYSLSTQRPLLVPASMVYLTKNLFLGNFHPTTSGGLAAGTSMEDAILQGLYETIEHDSWMIYQANAVTPSRVRPESIPDSSLQEIIKKIQHAGYQVIINYLRNDLDIPVFRTWLVNEKDYVNFACCGYGANLDPLIALSRSLTEAKLSSPSQQQQENLCFRSPYTADLILNKSSVFSLYQFMQTDVFPESLYIDFHDIKNHSTGSIDEDLQKTVQFIQNNIEQTNIIFVNLTQEVFNIPVIKTIAIGMQGCFKPVQCAQDRLFSMPRKIGISEKKLRYMEIFNGSYPH</sequence>
<organism evidence="2 3">
    <name type="scientific">Desulfomicrobium orale DSM 12838</name>
    <dbReference type="NCBI Taxonomy" id="888061"/>
    <lineage>
        <taxon>Bacteria</taxon>
        <taxon>Pseudomonadati</taxon>
        <taxon>Thermodesulfobacteriota</taxon>
        <taxon>Desulfovibrionia</taxon>
        <taxon>Desulfovibrionales</taxon>
        <taxon>Desulfomicrobiaceae</taxon>
        <taxon>Desulfomicrobium</taxon>
    </lineage>
</organism>
<gene>
    <name evidence="2" type="ORF">AXF15_10670</name>
</gene>
<dbReference type="AlphaFoldDB" id="A0A109W6E7"/>
<dbReference type="Gene3D" id="3.30.40.250">
    <property type="match status" value="1"/>
</dbReference>